<dbReference type="Gene3D" id="2.180.10.10">
    <property type="entry name" value="RHS repeat-associated core"/>
    <property type="match status" value="1"/>
</dbReference>
<evidence type="ECO:0000256" key="1">
    <source>
        <dbReference type="ARBA" id="ARBA00022737"/>
    </source>
</evidence>
<evidence type="ECO:0000313" key="3">
    <source>
        <dbReference type="EMBL" id="EGK70167.1"/>
    </source>
</evidence>
<name>F5RGW3_METUF</name>
<dbReference type="InterPro" id="IPR050708">
    <property type="entry name" value="T6SS_VgrG/RHS"/>
</dbReference>
<dbReference type="InterPro" id="IPR056823">
    <property type="entry name" value="TEN-like_YD-shell"/>
</dbReference>
<feature type="domain" description="Teneurin-like YD-shell" evidence="2">
    <location>
        <begin position="32"/>
        <end position="308"/>
    </location>
</feature>
<dbReference type="Proteomes" id="UP000005019">
    <property type="component" value="Unassembled WGS sequence"/>
</dbReference>
<reference evidence="3 4" key="1">
    <citation type="journal article" date="2011" name="J. Bacteriol.">
        <title>Genome sequence of Methyloversatilis universalis FAM5T, a methylotrophic representative of the order Rhodocyclales.</title>
        <authorList>
            <person name="Kittichotirat W."/>
            <person name="Good N.M."/>
            <person name="Hall R."/>
            <person name="Bringel F."/>
            <person name="Lajus A."/>
            <person name="Medigue C."/>
            <person name="Smalley N.E."/>
            <person name="Beck D."/>
            <person name="Bumgarner R."/>
            <person name="Vuilleumier S."/>
            <person name="Kalyuzhnaya M.G."/>
        </authorList>
    </citation>
    <scope>NUCLEOTIDE SEQUENCE [LARGE SCALE GENOMIC DNA]</scope>
    <source>
        <strain evidence="4">ATCC BAA-1314 / JCM 13912 / FAM5</strain>
    </source>
</reference>
<gene>
    <name evidence="3" type="ORF">METUNv1_03554</name>
</gene>
<dbReference type="AlphaFoldDB" id="F5RGW3"/>
<evidence type="ECO:0000259" key="2">
    <source>
        <dbReference type="Pfam" id="PF25023"/>
    </source>
</evidence>
<keyword evidence="4" id="KW-1185">Reference proteome</keyword>
<dbReference type="PANTHER" id="PTHR32305:SF15">
    <property type="entry name" value="PROTEIN RHSA-RELATED"/>
    <property type="match status" value="1"/>
</dbReference>
<dbReference type="InterPro" id="IPR022385">
    <property type="entry name" value="Rhs_assc_core"/>
</dbReference>
<dbReference type="EMBL" id="AFHG01000058">
    <property type="protein sequence ID" value="EGK70167.1"/>
    <property type="molecule type" value="Genomic_DNA"/>
</dbReference>
<dbReference type="eggNOG" id="COG3209">
    <property type="taxonomic scope" value="Bacteria"/>
</dbReference>
<dbReference type="STRING" id="1000565.METUNv1_03554"/>
<dbReference type="Pfam" id="PF25023">
    <property type="entry name" value="TEN_YD-shell"/>
    <property type="match status" value="1"/>
</dbReference>
<proteinExistence type="predicted"/>
<keyword evidence="1" id="KW-0677">Repeat</keyword>
<accession>F5RGW3</accession>
<dbReference type="NCBIfam" id="TIGR03696">
    <property type="entry name" value="Rhs_assc_core"/>
    <property type="match status" value="1"/>
</dbReference>
<evidence type="ECO:0000313" key="4">
    <source>
        <dbReference type="Proteomes" id="UP000005019"/>
    </source>
</evidence>
<protein>
    <recommendedName>
        <fullName evidence="2">Teneurin-like YD-shell domain-containing protein</fullName>
    </recommendedName>
</protein>
<dbReference type="PRINTS" id="PR00394">
    <property type="entry name" value="RHSPROTEIN"/>
</dbReference>
<dbReference type="PANTHER" id="PTHR32305">
    <property type="match status" value="1"/>
</dbReference>
<sequence>MLCMALVLSGAVRADSYEYDELGNLKTLTTPRGARAYTYDEIQRLDTETGYTGNRDHAYDLNGNRTTDGASAPGTPTTATYTSNTNRIATLNGAAVTLDAAGQITNDGLNSYTWDDAGRLKTVSRGGQLRATYHYDHKHRRTRKVTTAVAPQGAKTLVYHYDDQDRLIAETTQTGTPLRSYAWSDENLIGQVEYVANATNTGYEIGRIVYYELDHLGTPRQARERTGTVVWRWESDGYGNTLPNEDPDGNGQKTYVYLRFPGQYFDEESGLHYNWHRYYVPRLGRYLSSDPIGVVGGINTYRYANGNPLSFVDPLGLESEVVIWQPAGWGSSSFGHVSVNINGTTYSFGPDGMWTGQTSQYMGMNSFRSGVGTMLKLTPQQEKKFEACLKNPQGNYNAVANNCGAPAQYCLQSIRINLGGFTPLPVNFGNNLINSGIGQSYNFYPASRPSTGSSAPWAR</sequence>
<organism evidence="3 4">
    <name type="scientific">Methyloversatilis universalis (strain ATCC BAA-1314 / DSM 25237 / JCM 13912 / CCUG 52030 / FAM5)</name>
    <dbReference type="NCBI Taxonomy" id="1000565"/>
    <lineage>
        <taxon>Bacteria</taxon>
        <taxon>Pseudomonadati</taxon>
        <taxon>Pseudomonadota</taxon>
        <taxon>Betaproteobacteria</taxon>
        <taxon>Nitrosomonadales</taxon>
        <taxon>Sterolibacteriaceae</taxon>
        <taxon>Methyloversatilis</taxon>
    </lineage>
</organism>
<comment type="caution">
    <text evidence="3">The sequence shown here is derived from an EMBL/GenBank/DDBJ whole genome shotgun (WGS) entry which is preliminary data.</text>
</comment>